<dbReference type="PANTHER" id="PTHR13230">
    <property type="entry name" value="GENERAL TRANSCRIPTION FACTOR IIIC, POLYPEPTIDE 5"/>
    <property type="match status" value="1"/>
</dbReference>
<evidence type="ECO:0000313" key="2">
    <source>
        <dbReference type="EMBL" id="CAH2240567.1"/>
    </source>
</evidence>
<dbReference type="EMBL" id="CAKXAJ010025534">
    <property type="protein sequence ID" value="CAH2240567.1"/>
    <property type="molecule type" value="Genomic_DNA"/>
</dbReference>
<evidence type="ECO:0000256" key="1">
    <source>
        <dbReference type="SAM" id="MobiDB-lite"/>
    </source>
</evidence>
<dbReference type="GO" id="GO:0001003">
    <property type="term" value="F:RNA polymerase III type 2 promoter sequence-specific DNA binding"/>
    <property type="evidence" value="ECO:0007669"/>
    <property type="project" value="TreeGrafter"/>
</dbReference>
<sequence>MTRDQVVHCKKTDRVKNFKKHATDAYTLDDIVYEGAVYFRPGMVPSQRQVYYQYCDVELPEVQQLLALEPPQGYLCHARRGWLPPDADQLCRDHVFRSVKQTLLDTHKADLKFEFQDSSSAESESEEEEAGGASTSMNEADESLNINE</sequence>
<accession>A0A8S4RS00</accession>
<dbReference type="GO" id="GO:0006384">
    <property type="term" value="P:transcription initiation at RNA polymerase III promoter"/>
    <property type="evidence" value="ECO:0007669"/>
    <property type="project" value="InterPro"/>
</dbReference>
<keyword evidence="3" id="KW-1185">Reference proteome</keyword>
<name>A0A8S4RS00_9NEOP</name>
<dbReference type="GO" id="GO:0000127">
    <property type="term" value="C:transcription factor TFIIIC complex"/>
    <property type="evidence" value="ECO:0007669"/>
    <property type="project" value="InterPro"/>
</dbReference>
<dbReference type="AlphaFoldDB" id="A0A8S4RS00"/>
<evidence type="ECO:0000313" key="3">
    <source>
        <dbReference type="Proteomes" id="UP000838756"/>
    </source>
</evidence>
<dbReference type="PANTHER" id="PTHR13230:SF5">
    <property type="entry name" value="GENERAL TRANSCRIPTION FACTOR 3C POLYPEPTIDE 5"/>
    <property type="match status" value="1"/>
</dbReference>
<dbReference type="InterPro" id="IPR040454">
    <property type="entry name" value="TF_IIIC_Tfc1/Sfc1"/>
</dbReference>
<reference evidence="2" key="1">
    <citation type="submission" date="2022-03" db="EMBL/GenBank/DDBJ databases">
        <authorList>
            <person name="Lindestad O."/>
        </authorList>
    </citation>
    <scope>NUCLEOTIDE SEQUENCE</scope>
</reference>
<protein>
    <submittedName>
        <fullName evidence="2">Jg21041 protein</fullName>
    </submittedName>
</protein>
<dbReference type="Proteomes" id="UP000838756">
    <property type="component" value="Unassembled WGS sequence"/>
</dbReference>
<dbReference type="OrthoDB" id="5598268at2759"/>
<gene>
    <name evidence="2" type="primary">jg21041</name>
    <name evidence="2" type="ORF">PAEG_LOCUS17142</name>
</gene>
<comment type="caution">
    <text evidence="2">The sequence shown here is derived from an EMBL/GenBank/DDBJ whole genome shotgun (WGS) entry which is preliminary data.</text>
</comment>
<feature type="region of interest" description="Disordered" evidence="1">
    <location>
        <begin position="115"/>
        <end position="148"/>
    </location>
</feature>
<proteinExistence type="predicted"/>
<dbReference type="GO" id="GO:0001002">
    <property type="term" value="F:RNA polymerase III type 1 promoter sequence-specific DNA binding"/>
    <property type="evidence" value="ECO:0007669"/>
    <property type="project" value="TreeGrafter"/>
</dbReference>
<organism evidence="2 3">
    <name type="scientific">Pararge aegeria aegeria</name>
    <dbReference type="NCBI Taxonomy" id="348720"/>
    <lineage>
        <taxon>Eukaryota</taxon>
        <taxon>Metazoa</taxon>
        <taxon>Ecdysozoa</taxon>
        <taxon>Arthropoda</taxon>
        <taxon>Hexapoda</taxon>
        <taxon>Insecta</taxon>
        <taxon>Pterygota</taxon>
        <taxon>Neoptera</taxon>
        <taxon>Endopterygota</taxon>
        <taxon>Lepidoptera</taxon>
        <taxon>Glossata</taxon>
        <taxon>Ditrysia</taxon>
        <taxon>Papilionoidea</taxon>
        <taxon>Nymphalidae</taxon>
        <taxon>Satyrinae</taxon>
        <taxon>Satyrini</taxon>
        <taxon>Parargina</taxon>
        <taxon>Pararge</taxon>
    </lineage>
</organism>